<accession>A0ABW4LRM0</accession>
<feature type="domain" description="Aerobactin siderophore biosynthesis IucA/IucC-like C-terminal" evidence="1">
    <location>
        <begin position="64"/>
        <end position="190"/>
    </location>
</feature>
<name>A0ABW4LRM0_9BACI</name>
<evidence type="ECO:0000313" key="2">
    <source>
        <dbReference type="EMBL" id="MFD1737716.1"/>
    </source>
</evidence>
<protein>
    <submittedName>
        <fullName evidence="2">Siderophore-iron reductase FhuF</fullName>
    </submittedName>
</protein>
<organism evidence="2 3">
    <name type="scientific">Bacillus salitolerans</name>
    <dbReference type="NCBI Taxonomy" id="1437434"/>
    <lineage>
        <taxon>Bacteria</taxon>
        <taxon>Bacillati</taxon>
        <taxon>Bacillota</taxon>
        <taxon>Bacilli</taxon>
        <taxon>Bacillales</taxon>
        <taxon>Bacillaceae</taxon>
        <taxon>Bacillus</taxon>
    </lineage>
</organism>
<comment type="caution">
    <text evidence="2">The sequence shown here is derived from an EMBL/GenBank/DDBJ whole genome shotgun (WGS) entry which is preliminary data.</text>
</comment>
<evidence type="ECO:0000313" key="3">
    <source>
        <dbReference type="Proteomes" id="UP001597214"/>
    </source>
</evidence>
<reference evidence="3" key="1">
    <citation type="journal article" date="2019" name="Int. J. Syst. Evol. Microbiol.">
        <title>The Global Catalogue of Microorganisms (GCM) 10K type strain sequencing project: providing services to taxonomists for standard genome sequencing and annotation.</title>
        <authorList>
            <consortium name="The Broad Institute Genomics Platform"/>
            <consortium name="The Broad Institute Genome Sequencing Center for Infectious Disease"/>
            <person name="Wu L."/>
            <person name="Ma J."/>
        </authorList>
    </citation>
    <scope>NUCLEOTIDE SEQUENCE [LARGE SCALE GENOMIC DNA]</scope>
    <source>
        <strain evidence="3">CCUG 49339</strain>
    </source>
</reference>
<evidence type="ECO:0000259" key="1">
    <source>
        <dbReference type="Pfam" id="PF06276"/>
    </source>
</evidence>
<dbReference type="Pfam" id="PF06276">
    <property type="entry name" value="FhuF"/>
    <property type="match status" value="1"/>
</dbReference>
<dbReference type="InterPro" id="IPR022770">
    <property type="entry name" value="IucA/IucC-like_C"/>
</dbReference>
<dbReference type="Proteomes" id="UP001597214">
    <property type="component" value="Unassembled WGS sequence"/>
</dbReference>
<dbReference type="EMBL" id="JBHUEM010000022">
    <property type="protein sequence ID" value="MFD1737716.1"/>
    <property type="molecule type" value="Genomic_DNA"/>
</dbReference>
<dbReference type="RefSeq" id="WP_377928936.1">
    <property type="nucleotide sequence ID" value="NZ_JBHUEM010000022.1"/>
</dbReference>
<proteinExistence type="predicted"/>
<dbReference type="NCBIfam" id="TIGR03951">
    <property type="entry name" value="Fe_III_red_FhuF"/>
    <property type="match status" value="1"/>
</dbReference>
<sequence>MVRKQQLQCDELQVLVENYRVTTQTFSNGLSFQCNELLNFDRLDAIFQLLAGKYGVSEKYVLASQFMKRYGYMVTVPFFYALSVWNKALPIKIEETGVQTDDLEGVWLPKLYLQSISISTPGSNRNEWREQAVKDLFEKHLNKVIKMLAKPAKVSRQVLWENTAVYIFWIYEKMMEDYPENRDIVDDFQFLLHADGSLFGEGNTYNPIGKFYTEKRYIPQKNQSLRVRKTCCFYNRLPKVTDSCTTCPETCNVNWTGGDEISNGKAQRTI</sequence>
<dbReference type="InterPro" id="IPR008090">
    <property type="entry name" value="Fe_iron_reduct"/>
</dbReference>
<keyword evidence="3" id="KW-1185">Reference proteome</keyword>
<gene>
    <name evidence="2" type="primary">fhuF</name>
    <name evidence="2" type="ORF">ACFSCX_14365</name>
</gene>